<evidence type="ECO:0000313" key="10">
    <source>
        <dbReference type="Proteomes" id="UP000029629"/>
    </source>
</evidence>
<comment type="caution">
    <text evidence="9">The sequence shown here is derived from an EMBL/GenBank/DDBJ whole genome shotgun (WGS) entry which is preliminary data.</text>
</comment>
<comment type="function">
    <text evidence="7">Part of the tripartite ATP-independent periplasmic (TRAP) transport system.</text>
</comment>
<accession>A0A095YYI8</accession>
<sequence>MSPNSILIIMFLGLTLFMFTGLPIAFVLGGLSLLITVTLWDPNALIIILLQIYDTMRSEALLGIPLYIFMAGILQRTGIIEELYQVMEIWFGRLRGGLAIGTVIICVLMAAMTGVVGAAVTAMALLAMPEMLKRGYKAELVTGTICASGTLGILIPPSILTIVYAVTAQVSIGKMLIAGIMPGLILAMLYISYILYVSYFKKGYVPQSLGNKVSFRIKILSLKGIIFPLLLIILILGSIFTGAATPTEAAAVGVVGAFLIGLSKRKLSLSGIQSASIETLKATAMILWITIGAKAYVAIFTGLGGADTLLNLIRNLDVHPYLILACMMVILIFLGTVLDEIGIILLTVPVFLPIVRLLGFDEIWFGVLYAITIQTGYISPPFGYTLFYIKGPLPQHLSMAAVYRGVLPYLSLQILALIICAAFPSLVTWLPNLMDKF</sequence>
<comment type="similarity">
    <text evidence="7">Belongs to the TRAP transporter large permease family.</text>
</comment>
<dbReference type="InterPro" id="IPR004681">
    <property type="entry name" value="TRAP_DctM"/>
</dbReference>
<comment type="subcellular location">
    <subcellularLocation>
        <location evidence="1 7">Cell inner membrane</location>
        <topology evidence="1 7">Multi-pass membrane protein</topology>
    </subcellularLocation>
</comment>
<keyword evidence="7" id="KW-0813">Transport</keyword>
<keyword evidence="2" id="KW-1003">Cell membrane</keyword>
<feature type="transmembrane region" description="Helical" evidence="7">
    <location>
        <begin position="284"/>
        <end position="306"/>
    </location>
</feature>
<feature type="transmembrane region" description="Helical" evidence="7">
    <location>
        <begin position="318"/>
        <end position="351"/>
    </location>
</feature>
<dbReference type="EMBL" id="JRNI01000063">
    <property type="protein sequence ID" value="KGF27485.1"/>
    <property type="molecule type" value="Genomic_DNA"/>
</dbReference>
<keyword evidence="6 7" id="KW-0472">Membrane</keyword>
<keyword evidence="10" id="KW-1185">Reference proteome</keyword>
<organism evidence="9 10">
    <name type="scientific">Oligella urethralis DNF00040</name>
    <dbReference type="NCBI Taxonomy" id="1401065"/>
    <lineage>
        <taxon>Bacteria</taxon>
        <taxon>Pseudomonadati</taxon>
        <taxon>Pseudomonadota</taxon>
        <taxon>Betaproteobacteria</taxon>
        <taxon>Burkholderiales</taxon>
        <taxon>Alcaligenaceae</taxon>
        <taxon>Oligella</taxon>
    </lineage>
</organism>
<evidence type="ECO:0000256" key="2">
    <source>
        <dbReference type="ARBA" id="ARBA00022475"/>
    </source>
</evidence>
<protein>
    <recommendedName>
        <fullName evidence="7">TRAP transporter large permease protein</fullName>
    </recommendedName>
</protein>
<dbReference type="eggNOG" id="COG4664">
    <property type="taxonomic scope" value="Bacteria"/>
</dbReference>
<evidence type="ECO:0000313" key="9">
    <source>
        <dbReference type="EMBL" id="KGF27485.1"/>
    </source>
</evidence>
<dbReference type="PANTHER" id="PTHR33362">
    <property type="entry name" value="SIALIC ACID TRAP TRANSPORTER PERMEASE PROTEIN SIAT-RELATED"/>
    <property type="match status" value="1"/>
</dbReference>
<feature type="transmembrane region" description="Helical" evidence="7">
    <location>
        <begin position="176"/>
        <end position="199"/>
    </location>
</feature>
<feature type="transmembrane region" description="Helical" evidence="7">
    <location>
        <begin position="363"/>
        <end position="389"/>
    </location>
</feature>
<feature type="transmembrane region" description="Helical" evidence="7">
    <location>
        <begin position="409"/>
        <end position="430"/>
    </location>
</feature>
<evidence type="ECO:0000259" key="8">
    <source>
        <dbReference type="Pfam" id="PF06808"/>
    </source>
</evidence>
<evidence type="ECO:0000256" key="1">
    <source>
        <dbReference type="ARBA" id="ARBA00004429"/>
    </source>
</evidence>
<dbReference type="PIRSF" id="PIRSF006066">
    <property type="entry name" value="HI0050"/>
    <property type="match status" value="1"/>
</dbReference>
<evidence type="ECO:0000256" key="3">
    <source>
        <dbReference type="ARBA" id="ARBA00022519"/>
    </source>
</evidence>
<feature type="transmembrane region" description="Helical" evidence="7">
    <location>
        <begin position="33"/>
        <end position="53"/>
    </location>
</feature>
<comment type="subunit">
    <text evidence="7">The complex comprises the extracytoplasmic solute receptor protein and the two transmembrane proteins.</text>
</comment>
<dbReference type="PANTHER" id="PTHR33362:SF7">
    <property type="entry name" value="SLL1103 PROTEIN"/>
    <property type="match status" value="1"/>
</dbReference>
<feature type="transmembrane region" description="Helical" evidence="7">
    <location>
        <begin position="220"/>
        <end position="240"/>
    </location>
</feature>
<keyword evidence="4 7" id="KW-0812">Transmembrane</keyword>
<feature type="transmembrane region" description="Helical" evidence="7">
    <location>
        <begin position="7"/>
        <end position="27"/>
    </location>
</feature>
<reference evidence="9 10" key="1">
    <citation type="submission" date="2014-07" db="EMBL/GenBank/DDBJ databases">
        <authorList>
            <person name="McCorrison J."/>
            <person name="Sanka R."/>
            <person name="Torralba M."/>
            <person name="Gillis M."/>
            <person name="Haft D.H."/>
            <person name="Methe B."/>
            <person name="Sutton G."/>
            <person name="Nelson K.E."/>
        </authorList>
    </citation>
    <scope>NUCLEOTIDE SEQUENCE [LARGE SCALE GENOMIC DNA]</scope>
    <source>
        <strain evidence="9 10">DNF00040</strain>
    </source>
</reference>
<evidence type="ECO:0000256" key="4">
    <source>
        <dbReference type="ARBA" id="ARBA00022692"/>
    </source>
</evidence>
<evidence type="ECO:0000256" key="5">
    <source>
        <dbReference type="ARBA" id="ARBA00022989"/>
    </source>
</evidence>
<name>A0A095YYI8_9BURK</name>
<evidence type="ECO:0000256" key="7">
    <source>
        <dbReference type="RuleBase" id="RU369079"/>
    </source>
</evidence>
<dbReference type="Pfam" id="PF06808">
    <property type="entry name" value="DctM"/>
    <property type="match status" value="1"/>
</dbReference>
<dbReference type="NCBIfam" id="TIGR00786">
    <property type="entry name" value="dctM"/>
    <property type="match status" value="1"/>
</dbReference>
<keyword evidence="5 7" id="KW-1133">Transmembrane helix</keyword>
<keyword evidence="3 7" id="KW-0997">Cell inner membrane</keyword>
<feature type="transmembrane region" description="Helical" evidence="7">
    <location>
        <begin position="99"/>
        <end position="128"/>
    </location>
</feature>
<dbReference type="RefSeq" id="WP_036560532.1">
    <property type="nucleotide sequence ID" value="NZ_JRNI01000063.1"/>
</dbReference>
<proteinExistence type="inferred from homology"/>
<dbReference type="OrthoDB" id="9796052at2"/>
<feature type="transmembrane region" description="Helical" evidence="7">
    <location>
        <begin position="60"/>
        <end position="79"/>
    </location>
</feature>
<gene>
    <name evidence="9" type="ORF">HMPREF2130_09945</name>
</gene>
<dbReference type="InterPro" id="IPR010656">
    <property type="entry name" value="DctM"/>
</dbReference>
<feature type="transmembrane region" description="Helical" evidence="7">
    <location>
        <begin position="140"/>
        <end position="164"/>
    </location>
</feature>
<dbReference type="Proteomes" id="UP000029629">
    <property type="component" value="Unassembled WGS sequence"/>
</dbReference>
<evidence type="ECO:0000256" key="6">
    <source>
        <dbReference type="ARBA" id="ARBA00023136"/>
    </source>
</evidence>
<feature type="domain" description="TRAP C4-dicarboxylate transport system permease DctM subunit" evidence="8">
    <location>
        <begin position="12"/>
        <end position="425"/>
    </location>
</feature>
<dbReference type="GO" id="GO:0005886">
    <property type="term" value="C:plasma membrane"/>
    <property type="evidence" value="ECO:0007669"/>
    <property type="project" value="UniProtKB-SubCell"/>
</dbReference>
<dbReference type="AlphaFoldDB" id="A0A095YYI8"/>
<dbReference type="GO" id="GO:0022857">
    <property type="term" value="F:transmembrane transporter activity"/>
    <property type="evidence" value="ECO:0007669"/>
    <property type="project" value="UniProtKB-UniRule"/>
</dbReference>